<dbReference type="OrthoDB" id="823504at2759"/>
<evidence type="ECO:0000256" key="2">
    <source>
        <dbReference type="ARBA" id="ARBA00022525"/>
    </source>
</evidence>
<evidence type="ECO:0000256" key="1">
    <source>
        <dbReference type="ARBA" id="ARBA00004613"/>
    </source>
</evidence>
<evidence type="ECO:0000313" key="8">
    <source>
        <dbReference type="EMBL" id="PAV72326.1"/>
    </source>
</evidence>
<feature type="compositionally biased region" description="Pro residues" evidence="7">
    <location>
        <begin position="255"/>
        <end position="273"/>
    </location>
</feature>
<comment type="subcellular location">
    <subcellularLocation>
        <location evidence="1">Secreted</location>
    </subcellularLocation>
</comment>
<keyword evidence="5" id="KW-0349">Heme</keyword>
<sequence length="1027" mass="116076">MSEPTDGNYSSSLQITNSFSSSQALNHQRIENIHDRQRDLTEFRAGVTAVQGEHNVQQALLLLHNNANQCFKFINMFKESYNTIAETKTVENTKGRPKSNAAKGRLKTAKGAHEKMKEVLTFALHGLMTAFINFNAAIVSITLQSASEGQVTTVINDFKTQIRELTDEVSKTSNMQIEKVEQHEAEMRSLLNKLSDELKLDANDRLEEHFIKKQEELLRKMQTYIIPGNLLIEPTFDLTLIKKTLPPLSSSSQPPSQPSSQPPSQPSSQPPSQPSSQLPPQSADGRYVMKGDQLSESVFEFYQRNMPTGESFVCRYAKRVKQLSDCFQQTGPILVFRLNYSGKFKSSNEELPPTFHESDWKEDDGKGVSGWSVPNRRIDSAIRRAARVEEDERRRVREVTDGGKPRSTPFRSFFSYGKLMSAKAQAVQLSNRSAILLTTTKMLLGELQDDSFAFSMSRDEELQKLRGYDLSRVLPENDNNRCTPKNMPCNRAAKYRTFDGWCNNLKHPEFGNTFNELKRLLPPAYEDGIDEPRSFSSSDNLLPNPRVISNVVHHDRNIQHSMGRIYSHMLMQLGQLIDHDLTHSPFDDSLLANCSSCDSFRTVSANCVPIPIPFDDPHFLPGTCLSFVRSIPGQRQLGARNQLNQISSFLDASPIYGSTDCEAEVLREMEGGRLLTARLQWNGRDTLPQRDETDECRSAPQFPCFQAGDDRNSQHPALVSLQSILLREHNRIADELSSINRHWGDEQIYQETRRIVSAQWAHIVYSEYLPKILGREVVKKEELLPLQSGHFEGYDSECDATISQPFATAAFRFGHSTIGRYFPRLDPHFRPVASDVDIADNFDNTTVIYDSEGSVDSIVLGLVSTRQMALDRHVTDGVRNHLFSVPGVPRSGLDLISINIMRGRDHGIGSYNVYREYCGLPKALSFFSLKGVMRDETIERLQAVYESADDIDLYTGIVSELPLEEQLQEIRQTSLAALICANSAATQLHRDVLSLPHHFLNKLEDCRQIPSINLGAWKEKGEWFQKS</sequence>
<dbReference type="GO" id="GO:0005576">
    <property type="term" value="C:extracellular region"/>
    <property type="evidence" value="ECO:0007669"/>
    <property type="project" value="UniProtKB-SubCell"/>
</dbReference>
<dbReference type="Gene3D" id="1.10.640.10">
    <property type="entry name" value="Haem peroxidase domain superfamily, animal type"/>
    <property type="match status" value="1"/>
</dbReference>
<dbReference type="PANTHER" id="PTHR11475:SF43">
    <property type="entry name" value="PEROXIDASE"/>
    <property type="match status" value="1"/>
</dbReference>
<evidence type="ECO:0000256" key="3">
    <source>
        <dbReference type="ARBA" id="ARBA00022559"/>
    </source>
</evidence>
<feature type="coiled-coil region" evidence="6">
    <location>
        <begin position="155"/>
        <end position="200"/>
    </location>
</feature>
<comment type="caution">
    <text evidence="8">The sequence shown here is derived from an EMBL/GenBank/DDBJ whole genome shotgun (WGS) entry which is preliminary data.</text>
</comment>
<organism evidence="8 9">
    <name type="scientific">Diploscapter pachys</name>
    <dbReference type="NCBI Taxonomy" id="2018661"/>
    <lineage>
        <taxon>Eukaryota</taxon>
        <taxon>Metazoa</taxon>
        <taxon>Ecdysozoa</taxon>
        <taxon>Nematoda</taxon>
        <taxon>Chromadorea</taxon>
        <taxon>Rhabditida</taxon>
        <taxon>Rhabditina</taxon>
        <taxon>Rhabditomorpha</taxon>
        <taxon>Rhabditoidea</taxon>
        <taxon>Rhabditidae</taxon>
        <taxon>Diploscapter</taxon>
    </lineage>
</organism>
<keyword evidence="3" id="KW-0575">Peroxidase</keyword>
<dbReference type="STRING" id="2018661.A0A2A2KE79"/>
<dbReference type="GO" id="GO:0020037">
    <property type="term" value="F:heme binding"/>
    <property type="evidence" value="ECO:0007669"/>
    <property type="project" value="InterPro"/>
</dbReference>
<name>A0A2A2KE79_9BILA</name>
<reference evidence="8 9" key="1">
    <citation type="journal article" date="2017" name="Curr. Biol.">
        <title>Genome architecture and evolution of a unichromosomal asexual nematode.</title>
        <authorList>
            <person name="Fradin H."/>
            <person name="Zegar C."/>
            <person name="Gutwein M."/>
            <person name="Lucas J."/>
            <person name="Kovtun M."/>
            <person name="Corcoran D."/>
            <person name="Baugh L.R."/>
            <person name="Kiontke K."/>
            <person name="Gunsalus K."/>
            <person name="Fitch D.H."/>
            <person name="Piano F."/>
        </authorList>
    </citation>
    <scope>NUCLEOTIDE SEQUENCE [LARGE SCALE GENOMIC DNA]</scope>
    <source>
        <strain evidence="8">PF1309</strain>
    </source>
</reference>
<keyword evidence="2" id="KW-0964">Secreted</keyword>
<evidence type="ECO:0000256" key="7">
    <source>
        <dbReference type="SAM" id="MobiDB-lite"/>
    </source>
</evidence>
<protein>
    <recommendedName>
        <fullName evidence="10">Peroxidase</fullName>
    </recommendedName>
</protein>
<feature type="region of interest" description="Disordered" evidence="7">
    <location>
        <begin position="347"/>
        <end position="367"/>
    </location>
</feature>
<accession>A0A2A2KE79</accession>
<evidence type="ECO:0000256" key="4">
    <source>
        <dbReference type="ARBA" id="ARBA00022729"/>
    </source>
</evidence>
<dbReference type="EMBL" id="LIAE01008826">
    <property type="protein sequence ID" value="PAV72326.1"/>
    <property type="molecule type" value="Genomic_DNA"/>
</dbReference>
<evidence type="ECO:0000256" key="5">
    <source>
        <dbReference type="PIRSR" id="PIRSR619791-2"/>
    </source>
</evidence>
<dbReference type="SUPFAM" id="SSF48113">
    <property type="entry name" value="Heme-dependent peroxidases"/>
    <property type="match status" value="1"/>
</dbReference>
<feature type="region of interest" description="Disordered" evidence="7">
    <location>
        <begin position="246"/>
        <end position="286"/>
    </location>
</feature>
<dbReference type="FunFam" id="1.10.640.10:FF:000003">
    <property type="entry name" value="chorion peroxidase"/>
    <property type="match status" value="1"/>
</dbReference>
<dbReference type="Pfam" id="PF03098">
    <property type="entry name" value="An_peroxidase"/>
    <property type="match status" value="1"/>
</dbReference>
<dbReference type="GO" id="GO:0046872">
    <property type="term" value="F:metal ion binding"/>
    <property type="evidence" value="ECO:0007669"/>
    <property type="project" value="UniProtKB-KW"/>
</dbReference>
<dbReference type="PRINTS" id="PR00457">
    <property type="entry name" value="ANPEROXIDASE"/>
</dbReference>
<dbReference type="AlphaFoldDB" id="A0A2A2KE79"/>
<keyword evidence="9" id="KW-1185">Reference proteome</keyword>
<evidence type="ECO:0000256" key="6">
    <source>
        <dbReference type="SAM" id="Coils"/>
    </source>
</evidence>
<feature type="compositionally biased region" description="Basic and acidic residues" evidence="7">
    <location>
        <begin position="356"/>
        <end position="366"/>
    </location>
</feature>
<dbReference type="GO" id="GO:0006979">
    <property type="term" value="P:response to oxidative stress"/>
    <property type="evidence" value="ECO:0007669"/>
    <property type="project" value="InterPro"/>
</dbReference>
<gene>
    <name evidence="8" type="ORF">WR25_17929</name>
</gene>
<keyword evidence="3" id="KW-0560">Oxidoreductase</keyword>
<evidence type="ECO:0000313" key="9">
    <source>
        <dbReference type="Proteomes" id="UP000218231"/>
    </source>
</evidence>
<keyword evidence="4" id="KW-0732">Signal</keyword>
<proteinExistence type="predicted"/>
<dbReference type="Proteomes" id="UP000218231">
    <property type="component" value="Unassembled WGS sequence"/>
</dbReference>
<dbReference type="InterPro" id="IPR010255">
    <property type="entry name" value="Haem_peroxidase_sf"/>
</dbReference>
<keyword evidence="5" id="KW-0408">Iron</keyword>
<feature type="binding site" description="axial binding residue" evidence="5">
    <location>
        <position position="815"/>
    </location>
    <ligand>
        <name>heme b</name>
        <dbReference type="ChEBI" id="CHEBI:60344"/>
    </ligand>
    <ligandPart>
        <name>Fe</name>
        <dbReference type="ChEBI" id="CHEBI:18248"/>
    </ligandPart>
</feature>
<dbReference type="PROSITE" id="PS50292">
    <property type="entry name" value="PEROXIDASE_3"/>
    <property type="match status" value="1"/>
</dbReference>
<evidence type="ECO:0008006" key="10">
    <source>
        <dbReference type="Google" id="ProtNLM"/>
    </source>
</evidence>
<dbReference type="InterPro" id="IPR019791">
    <property type="entry name" value="Haem_peroxidase_animal"/>
</dbReference>
<keyword evidence="6" id="KW-0175">Coiled coil</keyword>
<keyword evidence="5" id="KW-0479">Metal-binding</keyword>
<dbReference type="InterPro" id="IPR037120">
    <property type="entry name" value="Haem_peroxidase_sf_animal"/>
</dbReference>
<dbReference type="GO" id="GO:0004601">
    <property type="term" value="F:peroxidase activity"/>
    <property type="evidence" value="ECO:0007669"/>
    <property type="project" value="UniProtKB-KW"/>
</dbReference>
<dbReference type="PANTHER" id="PTHR11475">
    <property type="entry name" value="OXIDASE/PEROXIDASE"/>
    <property type="match status" value="1"/>
</dbReference>
<dbReference type="CDD" id="cd09823">
    <property type="entry name" value="peroxinectin_like"/>
    <property type="match status" value="1"/>
</dbReference>